<comment type="caution">
    <text evidence="1">The sequence shown here is derived from an EMBL/GenBank/DDBJ whole genome shotgun (WGS) entry which is preliminary data.</text>
</comment>
<dbReference type="InterPro" id="IPR030910">
    <property type="entry name" value="SLAP_dom"/>
</dbReference>
<name>A0A3N9UF10_9BACI</name>
<sequence>MQQLQFEASWEKTLAPQDLEYIKGIFQATKDLYSSEILFSPIREAVNHKGELLVTLLVHNFSDQPLKFTNTRLLYKIQGDSKAEKAFTLPSLVIPSKVSMPWTFIFPKDNYTLSSSFENGQLEILK</sequence>
<keyword evidence="2" id="KW-1185">Reference proteome</keyword>
<proteinExistence type="predicted"/>
<gene>
    <name evidence="1" type="ORF">EBB45_09045</name>
</gene>
<evidence type="ECO:0000313" key="2">
    <source>
        <dbReference type="Proteomes" id="UP000274033"/>
    </source>
</evidence>
<dbReference type="Proteomes" id="UP000274033">
    <property type="component" value="Unassembled WGS sequence"/>
</dbReference>
<dbReference type="EMBL" id="RRCT01000007">
    <property type="protein sequence ID" value="RQW74741.1"/>
    <property type="molecule type" value="Genomic_DNA"/>
</dbReference>
<organism evidence="1 2">
    <name type="scientific">Lysinibacillus composti</name>
    <dbReference type="NCBI Taxonomy" id="720633"/>
    <lineage>
        <taxon>Bacteria</taxon>
        <taxon>Bacillati</taxon>
        <taxon>Bacillota</taxon>
        <taxon>Bacilli</taxon>
        <taxon>Bacillales</taxon>
        <taxon>Bacillaceae</taxon>
        <taxon>Lysinibacillus</taxon>
    </lineage>
</organism>
<evidence type="ECO:0000313" key="1">
    <source>
        <dbReference type="EMBL" id="RQW74741.1"/>
    </source>
</evidence>
<dbReference type="OrthoDB" id="1907642at2"/>
<reference evidence="1 2" key="1">
    <citation type="journal article" date="2013" name="J. Microbiol.">
        <title>Lysinibacillus chungkukjangi sp. nov., isolated from Chungkukjang, Korean fermented soybean food.</title>
        <authorList>
            <person name="Kim S.J."/>
            <person name="Jang Y.H."/>
            <person name="Hamada M."/>
            <person name="Ahn J.H."/>
            <person name="Weon H.Y."/>
            <person name="Suzuki K."/>
            <person name="Whang K.S."/>
            <person name="Kwon S.W."/>
        </authorList>
    </citation>
    <scope>NUCLEOTIDE SEQUENCE [LARGE SCALE GENOMIC DNA]</scope>
    <source>
        <strain evidence="1 2">MCCC 1A12701</strain>
    </source>
</reference>
<dbReference type="RefSeq" id="WP_124764165.1">
    <property type="nucleotide sequence ID" value="NZ_JAFBDY010000006.1"/>
</dbReference>
<dbReference type="NCBIfam" id="TIGR04398">
    <property type="entry name" value="SLAP_DUP"/>
    <property type="match status" value="1"/>
</dbReference>
<protein>
    <submittedName>
        <fullName evidence="1">SLAP domain-containing protein</fullName>
    </submittedName>
</protein>
<dbReference type="AlphaFoldDB" id="A0A3N9UF10"/>
<accession>A0A3N9UF10</accession>